<reference evidence="3" key="2">
    <citation type="submission" date="2021-03" db="UniProtKB">
        <authorList>
            <consortium name="EnsemblPlants"/>
        </authorList>
    </citation>
    <scope>IDENTIFICATION</scope>
</reference>
<dbReference type="Pfam" id="PF14392">
    <property type="entry name" value="zf-CCHC_4"/>
    <property type="match status" value="1"/>
</dbReference>
<accession>A0A803P5A1</accession>
<organism evidence="3 4">
    <name type="scientific">Cannabis sativa</name>
    <name type="common">Hemp</name>
    <name type="synonym">Marijuana</name>
    <dbReference type="NCBI Taxonomy" id="3483"/>
    <lineage>
        <taxon>Eukaryota</taxon>
        <taxon>Viridiplantae</taxon>
        <taxon>Streptophyta</taxon>
        <taxon>Embryophyta</taxon>
        <taxon>Tracheophyta</taxon>
        <taxon>Spermatophyta</taxon>
        <taxon>Magnoliopsida</taxon>
        <taxon>eudicotyledons</taxon>
        <taxon>Gunneridae</taxon>
        <taxon>Pentapetalae</taxon>
        <taxon>rosids</taxon>
        <taxon>fabids</taxon>
        <taxon>Rosales</taxon>
        <taxon>Cannabaceae</taxon>
        <taxon>Cannabis</taxon>
    </lineage>
</organism>
<dbReference type="InterPro" id="IPR036691">
    <property type="entry name" value="Endo/exonu/phosph_ase_sf"/>
</dbReference>
<dbReference type="AlphaFoldDB" id="A0A803P5A1"/>
<dbReference type="EMBL" id="UZAU01000302">
    <property type="status" value="NOT_ANNOTATED_CDS"/>
    <property type="molecule type" value="Genomic_DNA"/>
</dbReference>
<evidence type="ECO:0000259" key="2">
    <source>
        <dbReference type="Pfam" id="PF14392"/>
    </source>
</evidence>
<dbReference type="Pfam" id="PF00078">
    <property type="entry name" value="RVT_1"/>
    <property type="match status" value="1"/>
</dbReference>
<dbReference type="InterPro" id="IPR025836">
    <property type="entry name" value="Zn_knuckle_CX2CX4HX4C"/>
</dbReference>
<reference evidence="3" key="1">
    <citation type="submission" date="2018-11" db="EMBL/GenBank/DDBJ databases">
        <authorList>
            <person name="Grassa J C."/>
        </authorList>
    </citation>
    <scope>NUCLEOTIDE SEQUENCE [LARGE SCALE GENOMIC DNA]</scope>
</reference>
<dbReference type="InterPro" id="IPR000477">
    <property type="entry name" value="RT_dom"/>
</dbReference>
<feature type="domain" description="Reverse transcriptase" evidence="1">
    <location>
        <begin position="637"/>
        <end position="818"/>
    </location>
</feature>
<evidence type="ECO:0000313" key="3">
    <source>
        <dbReference type="EnsemblPlants" id="cds.evm.model.03.1435"/>
    </source>
</evidence>
<sequence>MSQSMICYSHLFECKFIDCLNFLSKLKTLARALGNPIGEFLDVYEDSLDEGWGCFPRIRVKLPVNKPLPRGQMISLPKVQDEFWIDFRYERLSEFCFECGLLGHPFEKCIKFMERMDNGNDDDIPYGPWMKASPHPSLFLGLESPSTLPSSCPNSTLPAVVFSNPRTHTTPQTSSLHPSSLITTANVSNPHVDNSLTAINLSNIFTPDVGSATRPSLPVAIYPPTLTPNNTSSTHPYIISPFSQPIYCPTPAATSTISASQSLGFTAANNKENIPPASTTKRQSDSLSMRQLLKRCRNQNSPLSLGENFGQNAENDACFHFSGFYGAPDAQNKADSWILLQRLADVTPTLPWLAIGDFNEILFNDNKTGGCLRNEKQMDEFRKSLDHCKLHETPYEDHRAISAVFTPVDSRLQQDKRKSRFRFEKIWLSDSQSKDIITARWKSSSATDPIATVIGNLQDCATNLQRWHVGKFGNMKKKITQAHLQVESLNNAPLRNAEAMHNLKQSEAILDDLLEQEEIYWHQRSQIDWLHSGDRNTKFFHAKASARKTNNTIKFLQTAASNRVSSKTAMLSEIHNYFAGIFTASDLDEEALAATLDAIPTTVTPKLNSELLFPFVAAEVEYALHSMAPDTSPGLDVLVNRLKHILPYVISETQSAFLPNRLITDNILVVFELVNAIKNKTMGRKGVVSLKLDMSKAFDRVKWNFLEAVMCKMGFASGWITLVMTCLRTNSFSFLLNGEVLGSLTPTRGLGQGCPLSPYLFLICSEGLSRLLQHEENNGHLQGFKLTWHAPSISHLFFADDNLFFCQANESSCLAIKRSLDLYERALGQVLN</sequence>
<keyword evidence="4" id="KW-1185">Reference proteome</keyword>
<proteinExistence type="predicted"/>
<dbReference type="EnsemblPlants" id="evm.model.03.1435">
    <property type="protein sequence ID" value="cds.evm.model.03.1435"/>
    <property type="gene ID" value="evm.TU.03.1435"/>
</dbReference>
<dbReference type="Gramene" id="evm.model.03.1435">
    <property type="protein sequence ID" value="cds.evm.model.03.1435"/>
    <property type="gene ID" value="evm.TU.03.1435"/>
</dbReference>
<dbReference type="Proteomes" id="UP000596661">
    <property type="component" value="Chromosome 3"/>
</dbReference>
<evidence type="ECO:0008006" key="5">
    <source>
        <dbReference type="Google" id="ProtNLM"/>
    </source>
</evidence>
<dbReference type="InterPro" id="IPR052343">
    <property type="entry name" value="Retrotransposon-Effector_Assoc"/>
</dbReference>
<dbReference type="PANTHER" id="PTHR46890:SF48">
    <property type="entry name" value="RNA-DIRECTED DNA POLYMERASE"/>
    <property type="match status" value="1"/>
</dbReference>
<feature type="domain" description="Zinc knuckle CX2CX4HX4C" evidence="2">
    <location>
        <begin position="80"/>
        <end position="109"/>
    </location>
</feature>
<dbReference type="InterPro" id="IPR043502">
    <property type="entry name" value="DNA/RNA_pol_sf"/>
</dbReference>
<evidence type="ECO:0000259" key="1">
    <source>
        <dbReference type="Pfam" id="PF00078"/>
    </source>
</evidence>
<evidence type="ECO:0000313" key="4">
    <source>
        <dbReference type="Proteomes" id="UP000596661"/>
    </source>
</evidence>
<dbReference type="SUPFAM" id="SSF56219">
    <property type="entry name" value="DNase I-like"/>
    <property type="match status" value="1"/>
</dbReference>
<dbReference type="PANTHER" id="PTHR46890">
    <property type="entry name" value="NON-LTR RETROLELEMENT REVERSE TRANSCRIPTASE-LIKE PROTEIN-RELATED"/>
    <property type="match status" value="1"/>
</dbReference>
<protein>
    <recommendedName>
        <fullName evidence="5">Reverse transcriptase domain-containing protein</fullName>
    </recommendedName>
</protein>
<dbReference type="SUPFAM" id="SSF56672">
    <property type="entry name" value="DNA/RNA polymerases"/>
    <property type="match status" value="1"/>
</dbReference>
<dbReference type="CDD" id="cd01650">
    <property type="entry name" value="RT_nLTR_like"/>
    <property type="match status" value="1"/>
</dbReference>
<name>A0A803P5A1_CANSA</name>